<dbReference type="Proteomes" id="UP001151760">
    <property type="component" value="Unassembled WGS sequence"/>
</dbReference>
<feature type="region of interest" description="Disordered" evidence="5">
    <location>
        <begin position="424"/>
        <end position="461"/>
    </location>
</feature>
<dbReference type="SUPFAM" id="SSF46785">
    <property type="entry name" value="Winged helix' DNA-binding domain"/>
    <property type="match status" value="1"/>
</dbReference>
<keyword evidence="6" id="KW-0812">Transmembrane</keyword>
<accession>A0ABQ5EEQ3</accession>
<dbReference type="EMBL" id="BQNB010016198">
    <property type="protein sequence ID" value="GJT48972.1"/>
    <property type="molecule type" value="Genomic_DNA"/>
</dbReference>
<evidence type="ECO:0000259" key="7">
    <source>
        <dbReference type="Pfam" id="PF00891"/>
    </source>
</evidence>
<comment type="caution">
    <text evidence="9">The sequence shown here is derived from an EMBL/GenBank/DDBJ whole genome shotgun (WGS) entry which is preliminary data.</text>
</comment>
<reference evidence="9" key="2">
    <citation type="submission" date="2022-01" db="EMBL/GenBank/DDBJ databases">
        <authorList>
            <person name="Yamashiro T."/>
            <person name="Shiraishi A."/>
            <person name="Satake H."/>
            <person name="Nakayama K."/>
        </authorList>
    </citation>
    <scope>NUCLEOTIDE SEQUENCE</scope>
</reference>
<keyword evidence="3" id="KW-0949">S-adenosyl-L-methionine</keyword>
<dbReference type="Pfam" id="PF00891">
    <property type="entry name" value="Methyltransf_2"/>
    <property type="match status" value="1"/>
</dbReference>
<dbReference type="InterPro" id="IPR012967">
    <property type="entry name" value="COMT_dimerisation"/>
</dbReference>
<evidence type="ECO:0000256" key="4">
    <source>
        <dbReference type="ARBA" id="ARBA00034481"/>
    </source>
</evidence>
<evidence type="ECO:0000256" key="3">
    <source>
        <dbReference type="ARBA" id="ARBA00022691"/>
    </source>
</evidence>
<evidence type="ECO:0000313" key="9">
    <source>
        <dbReference type="EMBL" id="GJT48972.1"/>
    </source>
</evidence>
<proteinExistence type="inferred from homology"/>
<evidence type="ECO:0000313" key="10">
    <source>
        <dbReference type="Proteomes" id="UP001151760"/>
    </source>
</evidence>
<keyword evidence="10" id="KW-1185">Reference proteome</keyword>
<dbReference type="InterPro" id="IPR036390">
    <property type="entry name" value="WH_DNA-bd_sf"/>
</dbReference>
<evidence type="ECO:0000256" key="2">
    <source>
        <dbReference type="ARBA" id="ARBA00022679"/>
    </source>
</evidence>
<keyword evidence="2" id="KW-0808">Transferase</keyword>
<feature type="domain" description="O-methyltransferase dimerisation" evidence="8">
    <location>
        <begin position="20"/>
        <end position="112"/>
    </location>
</feature>
<dbReference type="PANTHER" id="PTHR11746">
    <property type="entry name" value="O-METHYLTRANSFERASE"/>
    <property type="match status" value="1"/>
</dbReference>
<dbReference type="InterPro" id="IPR001077">
    <property type="entry name" value="COMT_C"/>
</dbReference>
<feature type="domain" description="O-methyltransferase C-terminal" evidence="7">
    <location>
        <begin position="144"/>
        <end position="267"/>
    </location>
</feature>
<dbReference type="InterPro" id="IPR029063">
    <property type="entry name" value="SAM-dependent_MTases_sf"/>
</dbReference>
<comment type="similarity">
    <text evidence="4">Belongs to the class I-like SAM-binding methyltransferase superfamily. Cation-independent O-methyltransferase family. COMT subfamily.</text>
</comment>
<keyword evidence="6" id="KW-1133">Transmembrane helix</keyword>
<evidence type="ECO:0000256" key="1">
    <source>
        <dbReference type="ARBA" id="ARBA00022603"/>
    </source>
</evidence>
<dbReference type="SUPFAM" id="SSF53335">
    <property type="entry name" value="S-adenosyl-L-methionine-dependent methyltransferases"/>
    <property type="match status" value="1"/>
</dbReference>
<dbReference type="Gene3D" id="3.40.50.150">
    <property type="entry name" value="Vaccinia Virus protein VP39"/>
    <property type="match status" value="1"/>
</dbReference>
<dbReference type="PROSITE" id="PS51683">
    <property type="entry name" value="SAM_OMT_II"/>
    <property type="match status" value="1"/>
</dbReference>
<sequence>MGSIEAITNQSNEENFTYAMQLVTSTSLPMVLINTIKLKAFEVIAEAGSDARLSAHEIVSRLSITNQDAPDMLDRMLRLLASHSIVTCTQGDYKSRSVRVYGLTPVAKYFISNEDGASLGGLMQLPQDKVFIDTCIRLLKEIRPILECYHGFDSLKSMVDVGGGLGITISMIVSKHPTIKGINFDLPHVTRHAPLYPGIEHVGGDMFQEVPQGDAIFMKWILHDWSDDHCTKLLKNCYKALPENGKVIIVEAILPFLPETSSSVKLFSYFSGVLLALIMLASFFACLFTMTNFAAKHSIMTPKMVENFCNDYYILDEVHPVAPRRDNTITQFLEDMGLLDFIKTADPRKVQAVEVQKKDDQVKLLESTSHCFMPLVTPAAGGSSSAAAPEVSAPEVPAPAEVKPENVVPEDTYLDLTGLDEVVATQPGKSKRKRLGKQSDTLPAKQLRKDHPSFATGTGGKTLAGLRQLMPTSSRPSFQADIQAHVVQSAQITDVPVYTVAATVTSARENVGITPTSDVAGSSQLETSEGSDDSFYELPALNSAEAKRWYVPRWNITNDSLLDDGFSCRTLVDRVAPPGTLRSMNYEQLYTEFNVGAARQICLESEVRSRAEHELELKEKLKGRYDARGRLLEEKDLEILRLKSLLAEEAERAKTAEVVRFRDQVSVLTAEVSALKITIAQKDTDISLLDSRATHLKSALDDSQAACAEAGSLITSLTSERDRLSSEVSTLHAAFQDFKEKAEAQQEEQAQVLYNRVAELEAHVMDISGRLEGELYPAYLTTLAGRRWFLTHGIQLAVLKCFKSPEYQGILGHALGRAVDFGMQEGLEAGHEHGVAGTPLSAVEAYNPEAARTSYFDAVRALEDVDFPLVNLLKSKKDAGMDEVLDCFILDGPLADLPEAAHLQPCLEQLSVPIHHSDDKAIVGETSLSFALLNVHSRAEGAKKHAAALRQLMMEIVSNPLSSQTWVGETSTSAAPLSVEDFDEEDTNEALGSVVAVPKFETCRF</sequence>
<protein>
    <submittedName>
        <fullName evidence="9">Caffeic acid 3-O-methyltransferase</fullName>
    </submittedName>
</protein>
<evidence type="ECO:0000256" key="5">
    <source>
        <dbReference type="SAM" id="MobiDB-lite"/>
    </source>
</evidence>
<evidence type="ECO:0000256" key="6">
    <source>
        <dbReference type="SAM" id="Phobius"/>
    </source>
</evidence>
<dbReference type="Gene3D" id="1.10.10.10">
    <property type="entry name" value="Winged helix-like DNA-binding domain superfamily/Winged helix DNA-binding domain"/>
    <property type="match status" value="1"/>
</dbReference>
<dbReference type="Pfam" id="PF08100">
    <property type="entry name" value="Dimerisation"/>
    <property type="match status" value="1"/>
</dbReference>
<dbReference type="InterPro" id="IPR016461">
    <property type="entry name" value="COMT-like"/>
</dbReference>
<reference evidence="9" key="1">
    <citation type="journal article" date="2022" name="Int. J. Mol. Sci.">
        <title>Draft Genome of Tanacetum Coccineum: Genomic Comparison of Closely Related Tanacetum-Family Plants.</title>
        <authorList>
            <person name="Yamashiro T."/>
            <person name="Shiraishi A."/>
            <person name="Nakayama K."/>
            <person name="Satake H."/>
        </authorList>
    </citation>
    <scope>NUCLEOTIDE SEQUENCE</scope>
</reference>
<gene>
    <name evidence="9" type="ORF">Tco_0975129</name>
</gene>
<name>A0ABQ5EEQ3_9ASTR</name>
<keyword evidence="1" id="KW-0489">Methyltransferase</keyword>
<keyword evidence="6" id="KW-0472">Membrane</keyword>
<feature type="transmembrane region" description="Helical" evidence="6">
    <location>
        <begin position="266"/>
        <end position="294"/>
    </location>
</feature>
<evidence type="ECO:0000259" key="8">
    <source>
        <dbReference type="Pfam" id="PF08100"/>
    </source>
</evidence>
<dbReference type="InterPro" id="IPR036388">
    <property type="entry name" value="WH-like_DNA-bd_sf"/>
</dbReference>
<organism evidence="9 10">
    <name type="scientific">Tanacetum coccineum</name>
    <dbReference type="NCBI Taxonomy" id="301880"/>
    <lineage>
        <taxon>Eukaryota</taxon>
        <taxon>Viridiplantae</taxon>
        <taxon>Streptophyta</taxon>
        <taxon>Embryophyta</taxon>
        <taxon>Tracheophyta</taxon>
        <taxon>Spermatophyta</taxon>
        <taxon>Magnoliopsida</taxon>
        <taxon>eudicotyledons</taxon>
        <taxon>Gunneridae</taxon>
        <taxon>Pentapetalae</taxon>
        <taxon>asterids</taxon>
        <taxon>campanulids</taxon>
        <taxon>Asterales</taxon>
        <taxon>Asteraceae</taxon>
        <taxon>Asteroideae</taxon>
        <taxon>Anthemideae</taxon>
        <taxon>Anthemidinae</taxon>
        <taxon>Tanacetum</taxon>
    </lineage>
</organism>